<sequence length="135" mass="15109">MTDWGPEKFGGPRLRDDQWAPLQARIASTDLEAVEQVLEELTGFMDFFREDVDGLPLTGVTDGQLAVVHDFSSDSWGRRVLEVTFYAAGRVGESQPDAFERLAKASSSLVDELQAEGVSVEEIRWTEKPYIARPF</sequence>
<protein>
    <submittedName>
        <fullName evidence="1">RNA-dependent RNA-polymerase</fullName>
    </submittedName>
</protein>
<organism evidence="1 2">
    <name type="scientific">Nesterenkonia sedimenti</name>
    <dbReference type="NCBI Taxonomy" id="1463632"/>
    <lineage>
        <taxon>Bacteria</taxon>
        <taxon>Bacillati</taxon>
        <taxon>Actinomycetota</taxon>
        <taxon>Actinomycetes</taxon>
        <taxon>Micrococcales</taxon>
        <taxon>Micrococcaceae</taxon>
        <taxon>Nesterenkonia</taxon>
    </lineage>
</organism>
<reference evidence="1 2" key="1">
    <citation type="submission" date="2020-04" db="EMBL/GenBank/DDBJ databases">
        <title>Nesterenkonia sp. nov., isolated from marine sediment.</title>
        <authorList>
            <person name="Zhang G."/>
        </authorList>
    </citation>
    <scope>NUCLEOTIDE SEQUENCE [LARGE SCALE GENOMIC DNA]</scope>
    <source>
        <strain evidence="1 2">MY13</strain>
    </source>
</reference>
<name>A0A7X8YDD9_9MICC</name>
<keyword evidence="2" id="KW-1185">Reference proteome</keyword>
<proteinExistence type="predicted"/>
<evidence type="ECO:0000313" key="1">
    <source>
        <dbReference type="EMBL" id="NLS09340.1"/>
    </source>
</evidence>
<dbReference type="RefSeq" id="WP_168886842.1">
    <property type="nucleotide sequence ID" value="NZ_JABAHY010000003.1"/>
</dbReference>
<comment type="caution">
    <text evidence="1">The sequence shown here is derived from an EMBL/GenBank/DDBJ whole genome shotgun (WGS) entry which is preliminary data.</text>
</comment>
<dbReference type="Proteomes" id="UP000523139">
    <property type="component" value="Unassembled WGS sequence"/>
</dbReference>
<dbReference type="EMBL" id="JABAHY010000003">
    <property type="protein sequence ID" value="NLS09340.1"/>
    <property type="molecule type" value="Genomic_DNA"/>
</dbReference>
<evidence type="ECO:0000313" key="2">
    <source>
        <dbReference type="Proteomes" id="UP000523139"/>
    </source>
</evidence>
<accession>A0A7X8YDD9</accession>
<gene>
    <name evidence="1" type="ORF">HGQ17_04825</name>
</gene>
<dbReference type="AlphaFoldDB" id="A0A7X8YDD9"/>